<comment type="caution">
    <text evidence="3">The sequence shown here is derived from an EMBL/GenBank/DDBJ whole genome shotgun (WGS) entry which is preliminary data.</text>
</comment>
<evidence type="ECO:0000313" key="4">
    <source>
        <dbReference type="Proteomes" id="UP000632828"/>
    </source>
</evidence>
<dbReference type="EMBL" id="JACWUN010000010">
    <property type="protein sequence ID" value="MBD1401000.1"/>
    <property type="molecule type" value="Genomic_DNA"/>
</dbReference>
<dbReference type="InterPro" id="IPR050563">
    <property type="entry name" value="4-hydroxybenzoyl-CoA_TE"/>
</dbReference>
<accession>A0A8J6QUZ5</accession>
<evidence type="ECO:0000256" key="1">
    <source>
        <dbReference type="ARBA" id="ARBA00005953"/>
    </source>
</evidence>
<dbReference type="CDD" id="cd00586">
    <property type="entry name" value="4HBT"/>
    <property type="match status" value="1"/>
</dbReference>
<keyword evidence="2" id="KW-0378">Hydrolase</keyword>
<dbReference type="InterPro" id="IPR029069">
    <property type="entry name" value="HotDog_dom_sf"/>
</dbReference>
<reference evidence="3" key="1">
    <citation type="submission" date="2020-09" db="EMBL/GenBank/DDBJ databases">
        <title>Pelobacter alkaliphilus sp. nov., a novel anaerobic arsenate-reducing bacterium from terrestrial mud volcano.</title>
        <authorList>
            <person name="Khomyakova M.A."/>
            <person name="Merkel A.Y."/>
            <person name="Slobodkin A.I."/>
        </authorList>
    </citation>
    <scope>NUCLEOTIDE SEQUENCE</scope>
    <source>
        <strain evidence="3">M08fum</strain>
    </source>
</reference>
<evidence type="ECO:0000256" key="2">
    <source>
        <dbReference type="ARBA" id="ARBA00022801"/>
    </source>
</evidence>
<protein>
    <submittedName>
        <fullName evidence="3">Acyl-CoA thioesterase</fullName>
    </submittedName>
</protein>
<dbReference type="Proteomes" id="UP000632828">
    <property type="component" value="Unassembled WGS sequence"/>
</dbReference>
<keyword evidence="4" id="KW-1185">Reference proteome</keyword>
<dbReference type="Gene3D" id="3.10.129.10">
    <property type="entry name" value="Hotdog Thioesterase"/>
    <property type="match status" value="1"/>
</dbReference>
<dbReference type="PANTHER" id="PTHR31793">
    <property type="entry name" value="4-HYDROXYBENZOYL-COA THIOESTERASE FAMILY MEMBER"/>
    <property type="match status" value="1"/>
</dbReference>
<sequence>MEQFSYSYRVGIGDINVGGHVSNAAVLTIFQDARLAFLAQLGPFSETEVGGCGLIMPEAHIYYRQEMFHGDQLQIGVRVAGLKRAAFTLEYQITRAGEVTAEGTTVMVCFDYQQRKPCRMPPQLRAALESLPLVG</sequence>
<name>A0A8J6QUZ5_9BACT</name>
<proteinExistence type="inferred from homology"/>
<evidence type="ECO:0000313" key="3">
    <source>
        <dbReference type="EMBL" id="MBD1401000.1"/>
    </source>
</evidence>
<organism evidence="3 4">
    <name type="scientific">Pelovirga terrestris</name>
    <dbReference type="NCBI Taxonomy" id="2771352"/>
    <lineage>
        <taxon>Bacteria</taxon>
        <taxon>Pseudomonadati</taxon>
        <taxon>Thermodesulfobacteriota</taxon>
        <taxon>Desulfuromonadia</taxon>
        <taxon>Geobacterales</taxon>
        <taxon>Geobacteraceae</taxon>
        <taxon>Pelovirga</taxon>
    </lineage>
</organism>
<dbReference type="AlphaFoldDB" id="A0A8J6QUZ5"/>
<dbReference type="RefSeq" id="WP_191156122.1">
    <property type="nucleotide sequence ID" value="NZ_JACWUN010000010.1"/>
</dbReference>
<dbReference type="SUPFAM" id="SSF54637">
    <property type="entry name" value="Thioesterase/thiol ester dehydrase-isomerase"/>
    <property type="match status" value="1"/>
</dbReference>
<dbReference type="GO" id="GO:0047617">
    <property type="term" value="F:fatty acyl-CoA hydrolase activity"/>
    <property type="evidence" value="ECO:0007669"/>
    <property type="project" value="TreeGrafter"/>
</dbReference>
<gene>
    <name evidence="3" type="ORF">ICT70_09975</name>
</gene>
<dbReference type="Pfam" id="PF13279">
    <property type="entry name" value="4HBT_2"/>
    <property type="match status" value="1"/>
</dbReference>
<comment type="similarity">
    <text evidence="1">Belongs to the 4-hydroxybenzoyl-CoA thioesterase family.</text>
</comment>
<dbReference type="PANTHER" id="PTHR31793:SF27">
    <property type="entry name" value="NOVEL THIOESTERASE SUPERFAMILY DOMAIN AND SAPOSIN A-TYPE DOMAIN CONTAINING PROTEIN (0610012H03RIK)"/>
    <property type="match status" value="1"/>
</dbReference>